<reference evidence="1" key="1">
    <citation type="submission" date="2021-03" db="EMBL/GenBank/DDBJ databases">
        <title>Draft genome sequence of rust myrtle Austropuccinia psidii MF-1, a brazilian biotype.</title>
        <authorList>
            <person name="Quecine M.C."/>
            <person name="Pachon D.M.R."/>
            <person name="Bonatelli M.L."/>
            <person name="Correr F.H."/>
            <person name="Franceschini L.M."/>
            <person name="Leite T.F."/>
            <person name="Margarido G.R.A."/>
            <person name="Almeida C.A."/>
            <person name="Ferrarezi J.A."/>
            <person name="Labate C.A."/>
        </authorList>
    </citation>
    <scope>NUCLEOTIDE SEQUENCE</scope>
    <source>
        <strain evidence="1">MF-1</strain>
    </source>
</reference>
<dbReference type="EMBL" id="AVOT02035507">
    <property type="protein sequence ID" value="MBW0529894.1"/>
    <property type="molecule type" value="Genomic_DNA"/>
</dbReference>
<name>A0A9Q3EZM2_9BASI</name>
<evidence type="ECO:0000313" key="1">
    <source>
        <dbReference type="EMBL" id="MBW0529894.1"/>
    </source>
</evidence>
<evidence type="ECO:0000313" key="2">
    <source>
        <dbReference type="Proteomes" id="UP000765509"/>
    </source>
</evidence>
<sequence>MKGYGCVLDSNSYVYAFVRDRVDRKPDFVDELSHFELSAFLFVAVRLQPAYQDDIWLSLNTDPTFTSLNNLLWHHPQQQQLAAGHDAVMGQAACLYRDQVLWKTATRVAWKFPGGIPPHPSSYSARNNLSRQRILLATSLASYLSFSSSFPSERPFPGRHLSLRVALKKHCYFLTARLH</sequence>
<dbReference type="AlphaFoldDB" id="A0A9Q3EZM2"/>
<accession>A0A9Q3EZM2</accession>
<comment type="caution">
    <text evidence="1">The sequence shown here is derived from an EMBL/GenBank/DDBJ whole genome shotgun (WGS) entry which is preliminary data.</text>
</comment>
<protein>
    <submittedName>
        <fullName evidence="1">Uncharacterized protein</fullName>
    </submittedName>
</protein>
<keyword evidence="2" id="KW-1185">Reference proteome</keyword>
<proteinExistence type="predicted"/>
<dbReference type="Proteomes" id="UP000765509">
    <property type="component" value="Unassembled WGS sequence"/>
</dbReference>
<organism evidence="1 2">
    <name type="scientific">Austropuccinia psidii MF-1</name>
    <dbReference type="NCBI Taxonomy" id="1389203"/>
    <lineage>
        <taxon>Eukaryota</taxon>
        <taxon>Fungi</taxon>
        <taxon>Dikarya</taxon>
        <taxon>Basidiomycota</taxon>
        <taxon>Pucciniomycotina</taxon>
        <taxon>Pucciniomycetes</taxon>
        <taxon>Pucciniales</taxon>
        <taxon>Sphaerophragmiaceae</taxon>
        <taxon>Austropuccinia</taxon>
    </lineage>
</organism>
<gene>
    <name evidence="1" type="ORF">O181_069609</name>
</gene>